<dbReference type="GO" id="GO:0004756">
    <property type="term" value="F:selenide, water dikinase activity"/>
    <property type="evidence" value="ECO:0007669"/>
    <property type="project" value="UniProtKB-EC"/>
</dbReference>
<dbReference type="CDD" id="cd02195">
    <property type="entry name" value="SelD"/>
    <property type="match status" value="1"/>
</dbReference>
<dbReference type="STRING" id="507626.LOKO_03729"/>
<dbReference type="PRINTS" id="PR00368">
    <property type="entry name" value="FADPNR"/>
</dbReference>
<dbReference type="Gene3D" id="3.90.650.10">
    <property type="entry name" value="PurM-like C-terminal domain"/>
    <property type="match status" value="1"/>
</dbReference>
<dbReference type="PANTHER" id="PTHR10256:SF0">
    <property type="entry name" value="INACTIVE SELENIDE, WATER DIKINASE-LIKE PROTEIN-RELATED"/>
    <property type="match status" value="1"/>
</dbReference>
<dbReference type="SUPFAM" id="SSF55326">
    <property type="entry name" value="PurM N-terminal domain-like"/>
    <property type="match status" value="1"/>
</dbReference>
<dbReference type="SUPFAM" id="SSF56042">
    <property type="entry name" value="PurM C-terminal domain-like"/>
    <property type="match status" value="1"/>
</dbReference>
<dbReference type="Gene3D" id="3.30.1330.10">
    <property type="entry name" value="PurM-like, N-terminal domain"/>
    <property type="match status" value="1"/>
</dbReference>
<proteinExistence type="predicted"/>
<dbReference type="GO" id="GO:0005737">
    <property type="term" value="C:cytoplasm"/>
    <property type="evidence" value="ECO:0007669"/>
    <property type="project" value="TreeGrafter"/>
</dbReference>
<dbReference type="PATRIC" id="fig|507626.3.peg.3730"/>
<dbReference type="InterPro" id="IPR036676">
    <property type="entry name" value="PurM-like_C_sf"/>
</dbReference>
<dbReference type="KEGG" id="hco:LOKO_03729"/>
<accession>A0A120JWZ1</accession>
<dbReference type="Proteomes" id="UP000063387">
    <property type="component" value="Chromosome"/>
</dbReference>
<dbReference type="InterPro" id="IPR036188">
    <property type="entry name" value="FAD/NAD-bd_sf"/>
</dbReference>
<evidence type="ECO:0000256" key="2">
    <source>
        <dbReference type="ARBA" id="ARBA00022741"/>
    </source>
</evidence>
<dbReference type="NCBIfam" id="TIGR03169">
    <property type="entry name" value="Nterm_to_SelD"/>
    <property type="match status" value="1"/>
</dbReference>
<dbReference type="RefSeq" id="WP_066452120.1">
    <property type="nucleotide sequence ID" value="NZ_CP014226.1"/>
</dbReference>
<dbReference type="PANTHER" id="PTHR10256">
    <property type="entry name" value="SELENIDE, WATER DIKINASE"/>
    <property type="match status" value="1"/>
</dbReference>
<evidence type="ECO:0000313" key="9">
    <source>
        <dbReference type="EMBL" id="AMD02769.1"/>
    </source>
</evidence>
<keyword evidence="3 9" id="KW-0418">Kinase</keyword>
<evidence type="ECO:0000313" key="10">
    <source>
        <dbReference type="Proteomes" id="UP000063387"/>
    </source>
</evidence>
<evidence type="ECO:0000256" key="1">
    <source>
        <dbReference type="ARBA" id="ARBA00022679"/>
    </source>
</evidence>
<keyword evidence="2" id="KW-0547">Nucleotide-binding</keyword>
<feature type="domain" description="FAD/NAD(P)-binding" evidence="8">
    <location>
        <begin position="14"/>
        <end position="312"/>
    </location>
</feature>
<keyword evidence="1 9" id="KW-0808">Transferase</keyword>
<evidence type="ECO:0000256" key="3">
    <source>
        <dbReference type="ARBA" id="ARBA00022777"/>
    </source>
</evidence>
<dbReference type="InterPro" id="IPR036921">
    <property type="entry name" value="PurM-like_N_sf"/>
</dbReference>
<organism evidence="9 10">
    <name type="scientific">Halomonas chromatireducens</name>
    <dbReference type="NCBI Taxonomy" id="507626"/>
    <lineage>
        <taxon>Bacteria</taxon>
        <taxon>Pseudomonadati</taxon>
        <taxon>Pseudomonadota</taxon>
        <taxon>Gammaproteobacteria</taxon>
        <taxon>Oceanospirillales</taxon>
        <taxon>Halomonadaceae</taxon>
        <taxon>Halomonas</taxon>
    </lineage>
</organism>
<dbReference type="GO" id="GO:0005524">
    <property type="term" value="F:ATP binding"/>
    <property type="evidence" value="ECO:0007669"/>
    <property type="project" value="UniProtKB-KW"/>
</dbReference>
<keyword evidence="10" id="KW-1185">Reference proteome</keyword>
<dbReference type="Pfam" id="PF07992">
    <property type="entry name" value="Pyr_redox_2"/>
    <property type="match status" value="1"/>
</dbReference>
<name>A0A120JWZ1_9GAMM</name>
<dbReference type="InterPro" id="IPR010918">
    <property type="entry name" value="PurM-like_C_dom"/>
</dbReference>
<evidence type="ECO:0000259" key="7">
    <source>
        <dbReference type="Pfam" id="PF02769"/>
    </source>
</evidence>
<keyword evidence="5" id="KW-0711">Selenium</keyword>
<sequence length="784" mass="83764">MQQPQQTVLRALRDIVLVGGGHTHVGVLKRFAMKPEPGVRLTVICRDTHTPYSGMLPGYVAGHYSYDDVHIDLRRLAEYAGARFFRDEAIGIDHEAQTVLCRSRPPVPYDWMSINIGSTPSVNSVSGAGEHAVPVKPIHQFNDRWQSLLERLTHPHTGQHPGQTRIAVVGGGAGGVELLLAMQYRLSNELSALARDPSELRFSLFTRGAQILPTHNSRVRAHFQATLKQRGVEVYTATDVVGVEAGRLQAANGSWHAADEIVWVTNAGGAAWLRDTRLALDDDGFIQVGDTLQSLSDPRIFAAGDIASQVDHPREKAGVFAVRQGRPLADNLRAAVTGRALSPYRPQAKWLALISTGDRHAVASRGGLFLAGDWVWRWKDGIDRRFMSKFNDLPPMEEGAMRAPRASRVALNEEESAQAISAIAMRCGGCGAKVGASVLSRALSTLQPVERDEVLVGLHAPDDAAVVRVPPGKDVVHTVDFFRAFIDDPYVFGKVAANHALGDIFAMGAEAQTATAVATVPQGLEAKVEDTVYQMMRGAVEVLNEAGCALVGGHTGEGSELALGFAVNGLIDAGGASDSPTGKAILTKGGLRPGQVLILTKPIGTGTLFAAHARLGARGRWIDAALESMCQSNRQGASCLREHGATACTDLTGFGLLGHLVEMTRPSGVDAELDLTALPLLEGAEETVAAGILSSLQPANVRLRRAIHDQAAWVDHPRYPLLFDPQTAGGLLASVPAERAEACLAALHALGYARAAIIGRVLEPGDALEPIHLTDGIKESAHRR</sequence>
<reference evidence="9 10" key="2">
    <citation type="submission" date="2016-02" db="EMBL/GenBank/DDBJ databases">
        <authorList>
            <person name="Wen L."/>
            <person name="He K."/>
            <person name="Yang H."/>
        </authorList>
    </citation>
    <scope>NUCLEOTIDE SEQUENCE [LARGE SCALE GENOMIC DNA]</scope>
    <source>
        <strain evidence="9 10">AGD 8-3</strain>
    </source>
</reference>
<dbReference type="Pfam" id="PF02769">
    <property type="entry name" value="AIRS_C"/>
    <property type="match status" value="1"/>
</dbReference>
<dbReference type="EC" id="2.7.9.3" evidence="9"/>
<reference evidence="9 10" key="1">
    <citation type="journal article" date="2016" name="Genome Announc.">
        <title>Draft Genome Sequence of 'Halomonas chromatireducens' Strain AGD 8-3, a Haloalkaliphilic Chromate- and Selenite-Reducing Gammaproteobacterium.</title>
        <authorList>
            <person name="Sharko F.S."/>
            <person name="Shapovalova A.A."/>
            <person name="Tsygankova S.V."/>
            <person name="Komova A.V."/>
            <person name="Boulygina E.S."/>
            <person name="Teslyuk A.B."/>
            <person name="Gotovtsev P.M."/>
            <person name="Namsaraev Z.B."/>
            <person name="Khijniak T.V."/>
            <person name="Nedoluzhko A.V."/>
            <person name="Vasilov R.G."/>
        </authorList>
    </citation>
    <scope>NUCLEOTIDE SEQUENCE [LARGE SCALE GENOMIC DNA]</scope>
    <source>
        <strain evidence="9 10">AGD 8-3</strain>
    </source>
</reference>
<keyword evidence="4" id="KW-0067">ATP-binding</keyword>
<dbReference type="Pfam" id="PF00586">
    <property type="entry name" value="AIRS"/>
    <property type="match status" value="1"/>
</dbReference>
<gene>
    <name evidence="9" type="primary">selD_2</name>
    <name evidence="9" type="ORF">LOKO_03729</name>
</gene>
<evidence type="ECO:0000259" key="8">
    <source>
        <dbReference type="Pfam" id="PF07992"/>
    </source>
</evidence>
<dbReference type="InterPro" id="IPR016188">
    <property type="entry name" value="PurM-like_N"/>
</dbReference>
<feature type="domain" description="PurM-like C-terminal" evidence="7">
    <location>
        <begin position="592"/>
        <end position="764"/>
    </location>
</feature>
<feature type="domain" description="PurM-like N-terminal" evidence="6">
    <location>
        <begin position="462"/>
        <end position="570"/>
    </location>
</feature>
<dbReference type="InterPro" id="IPR017584">
    <property type="entry name" value="Pyridine_nucleo_diS_OxRdtase_N"/>
</dbReference>
<dbReference type="AlphaFoldDB" id="A0A120JWZ1"/>
<dbReference type="OrthoDB" id="9767928at2"/>
<dbReference type="Gene3D" id="3.50.50.100">
    <property type="match status" value="1"/>
</dbReference>
<dbReference type="GO" id="GO:0016260">
    <property type="term" value="P:selenocysteine biosynthetic process"/>
    <property type="evidence" value="ECO:0007669"/>
    <property type="project" value="TreeGrafter"/>
</dbReference>
<evidence type="ECO:0000256" key="4">
    <source>
        <dbReference type="ARBA" id="ARBA00022840"/>
    </source>
</evidence>
<dbReference type="NCBIfam" id="TIGR00476">
    <property type="entry name" value="selD"/>
    <property type="match status" value="1"/>
</dbReference>
<protein>
    <submittedName>
        <fullName evidence="9">Selenide, water dikinase</fullName>
        <ecNumber evidence="9">2.7.9.3</ecNumber>
    </submittedName>
</protein>
<dbReference type="InterPro" id="IPR023753">
    <property type="entry name" value="FAD/NAD-binding_dom"/>
</dbReference>
<dbReference type="InterPro" id="IPR004536">
    <property type="entry name" value="SPS/SelD"/>
</dbReference>
<evidence type="ECO:0000256" key="5">
    <source>
        <dbReference type="ARBA" id="ARBA00023266"/>
    </source>
</evidence>
<dbReference type="GO" id="GO:0016491">
    <property type="term" value="F:oxidoreductase activity"/>
    <property type="evidence" value="ECO:0007669"/>
    <property type="project" value="InterPro"/>
</dbReference>
<dbReference type="SUPFAM" id="SSF51905">
    <property type="entry name" value="FAD/NAD(P)-binding domain"/>
    <property type="match status" value="2"/>
</dbReference>
<evidence type="ECO:0000259" key="6">
    <source>
        <dbReference type="Pfam" id="PF00586"/>
    </source>
</evidence>
<dbReference type="EMBL" id="CP014226">
    <property type="protein sequence ID" value="AMD02769.1"/>
    <property type="molecule type" value="Genomic_DNA"/>
</dbReference>